<dbReference type="EMBL" id="BNAT01000001">
    <property type="protein sequence ID" value="GHH80699.1"/>
    <property type="molecule type" value="Genomic_DNA"/>
</dbReference>
<gene>
    <name evidence="1" type="ORF">GCM10017771_00670</name>
</gene>
<evidence type="ECO:0000313" key="1">
    <source>
        <dbReference type="EMBL" id="GHH80699.1"/>
    </source>
</evidence>
<proteinExistence type="predicted"/>
<dbReference type="Proteomes" id="UP000603227">
    <property type="component" value="Unassembled WGS sequence"/>
</dbReference>
<dbReference type="AlphaFoldDB" id="A0A919GB55"/>
<keyword evidence="2" id="KW-1185">Reference proteome</keyword>
<evidence type="ECO:0000313" key="2">
    <source>
        <dbReference type="Proteomes" id="UP000603227"/>
    </source>
</evidence>
<name>A0A919GB55_9ACTN</name>
<sequence>MILRDMPRAIAEGAFRATPSGLTPGGVARDRQPAAGAVSLAIRSASQVRGQVTQVSSGASV</sequence>
<organism evidence="1 2">
    <name type="scientific">Streptomyces capitiformicae</name>
    <dbReference type="NCBI Taxonomy" id="2014920"/>
    <lineage>
        <taxon>Bacteria</taxon>
        <taxon>Bacillati</taxon>
        <taxon>Actinomycetota</taxon>
        <taxon>Actinomycetes</taxon>
        <taxon>Kitasatosporales</taxon>
        <taxon>Streptomycetaceae</taxon>
        <taxon>Streptomyces</taxon>
    </lineage>
</organism>
<reference evidence="1" key="1">
    <citation type="journal article" date="2014" name="Int. J. Syst. Evol. Microbiol.">
        <title>Complete genome sequence of Corynebacterium casei LMG S-19264T (=DSM 44701T), isolated from a smear-ripened cheese.</title>
        <authorList>
            <consortium name="US DOE Joint Genome Institute (JGI-PGF)"/>
            <person name="Walter F."/>
            <person name="Albersmeier A."/>
            <person name="Kalinowski J."/>
            <person name="Ruckert C."/>
        </authorList>
    </citation>
    <scope>NUCLEOTIDE SEQUENCE</scope>
    <source>
        <strain evidence="1">CGMCC 4.7403</strain>
    </source>
</reference>
<accession>A0A919GB55</accession>
<protein>
    <submittedName>
        <fullName evidence="1">Uncharacterized protein</fullName>
    </submittedName>
</protein>
<reference evidence="1" key="2">
    <citation type="submission" date="2020-09" db="EMBL/GenBank/DDBJ databases">
        <authorList>
            <person name="Sun Q."/>
            <person name="Zhou Y."/>
        </authorList>
    </citation>
    <scope>NUCLEOTIDE SEQUENCE</scope>
    <source>
        <strain evidence="1">CGMCC 4.7403</strain>
    </source>
</reference>
<comment type="caution">
    <text evidence="1">The sequence shown here is derived from an EMBL/GenBank/DDBJ whole genome shotgun (WGS) entry which is preliminary data.</text>
</comment>